<name>A0A1Q9EGM8_SYMMI</name>
<proteinExistence type="predicted"/>
<evidence type="ECO:0000313" key="3">
    <source>
        <dbReference type="Proteomes" id="UP000186817"/>
    </source>
</evidence>
<sequence length="1408" mass="151088">MKWKRCPGHQPALNFALDMVQDTWRMSSKPGLTLQLLQALKLRIALTDGEEDRNTAEELIRKLLTQGKKERRDQLIREAWGLPEPKRVKPQKWEAVISNTAPSTSAASAVPMDAWANRRTLQHLVDLVYQEEELPEPTSLDVLLRKEAPEAVFCGDRVVSPDRECHIVVNNENWLGEFVVWSHPVMQPWDVQVWTSKRLPTYAQKVATNCLYCSRKGSGAVSIRGADYDGDKFSWSNNPLLLRLVKMTAEGIAVPELQAATKSARHRIAKQRKHILQSMQQYREYVLSVDTQPVRGLVCAIAERLQQAVFASPDPRRDGMLFRAIEGGACSEAANDSPKKYPPSAVIEVALDLLKAAGLKRNAERSSKALAQLLKLPLGDPFVDLDAMLSKSGAARLGQIWVPQPDINLSAEAGTALRELTLLSVRQFETAISKTFTRQQRREDGVEDPSIPCCLDLFCVEPGLENLRRMGGPSPAFVFDQLNELRAEMTRGYIALSLFDGIGAAPAILEDCGMLFRHLGDIVTGDALLHSGELGKSPMVYEDEAFVSGGALPPETLPAAPLCVELLLLDEAALGVQRGRLFDSSGGVLDTSTPVKRARLQNGDSLIYHLSRVQVRGGQRAFAAILGDGTVVTWGEPESGGDSSAVQDRLKNVHQIQANDSAFAAILGDGSVVTWGRPGMGGDSEAVQHQLKKVQQIQASDGAFAAVLGDGSVVAWGYERAGSDCRAVQEQLKNVQQIHASRSAFAAILDDGSVVTWGHDGFGGDSSAVQDQLKNVQQIQASRGAFAAILSDGSAVTWGNAAFGGNSSAVQDQLQNVQQIQATDVSFAAILGDGSVVTWGNAECGGDSSAVQHQLKNVQQVQAIDFAFAAILGNGSVVTWGVAGYGGDSSAVQDQLKDVQQVQATCNAFAAILGDGSVVTWGHDGFGGDSSAVQGQLKNVQQIQANGFAFAAIRSDGSVVTWGDAHHGGDSSSVQAQLRMFKASLRGFTKQWVVGAGRSSAKGLVANLHRQLEDSTSHLCRKSAFGSLVSRGAHVRVLGYEQVASQHKVRRAEPSWDVEPTVTWSRPGVVPSRGSREEPPVAKAALPRLAVPRPSAGPLTLPTDGLGLLSALLSWVPSCGSTSLCRSSSIETIRGCDVLLPEAQPSWAQVSESWPLCVPEVYVAFLSTARNKASGDVSSPSTGADAMDLQANGLQFEDRGASGYARVTEHAVCHLALAVPELDDDELVLLRPAALKSAPASSGSRTPSTAATRAEALLWPGPGRLLCRREGISRVRSLRSAEVGQLATPWPHVVEMNCSPQSVDGPLHVLVAFPCAKVAADDSRPRGAVRCELRINARVELDSTLARQNCIAVVRRGICEACHVNAERVLIQRLWSEPITSATGPTSSRSEAPRRFSAEIPTECAGDA</sequence>
<dbReference type="SUPFAM" id="SSF50985">
    <property type="entry name" value="RCC1/BLIP-II"/>
    <property type="match status" value="1"/>
</dbReference>
<dbReference type="OrthoDB" id="420931at2759"/>
<keyword evidence="3" id="KW-1185">Reference proteome</keyword>
<protein>
    <submittedName>
        <fullName evidence="2">Putative E3 ubiquitin-protein ligase HERC1</fullName>
    </submittedName>
</protein>
<dbReference type="InterPro" id="IPR009091">
    <property type="entry name" value="RCC1/BLIP-II"/>
</dbReference>
<evidence type="ECO:0000313" key="2">
    <source>
        <dbReference type="EMBL" id="OLQ06604.1"/>
    </source>
</evidence>
<feature type="compositionally biased region" description="Polar residues" evidence="1">
    <location>
        <begin position="1381"/>
        <end position="1390"/>
    </location>
</feature>
<dbReference type="Proteomes" id="UP000186817">
    <property type="component" value="Unassembled WGS sequence"/>
</dbReference>
<accession>A0A1Q9EGM8</accession>
<dbReference type="PANTHER" id="PTHR45982">
    <property type="entry name" value="REGULATOR OF CHROMOSOME CONDENSATION"/>
    <property type="match status" value="1"/>
</dbReference>
<organism evidence="2 3">
    <name type="scientific">Symbiodinium microadriaticum</name>
    <name type="common">Dinoflagellate</name>
    <name type="synonym">Zooxanthella microadriatica</name>
    <dbReference type="NCBI Taxonomy" id="2951"/>
    <lineage>
        <taxon>Eukaryota</taxon>
        <taxon>Sar</taxon>
        <taxon>Alveolata</taxon>
        <taxon>Dinophyceae</taxon>
        <taxon>Suessiales</taxon>
        <taxon>Symbiodiniaceae</taxon>
        <taxon>Symbiodinium</taxon>
    </lineage>
</organism>
<evidence type="ECO:0000256" key="1">
    <source>
        <dbReference type="SAM" id="MobiDB-lite"/>
    </source>
</evidence>
<reference evidence="2 3" key="1">
    <citation type="submission" date="2016-02" db="EMBL/GenBank/DDBJ databases">
        <title>Genome analysis of coral dinoflagellate symbionts highlights evolutionary adaptations to a symbiotic lifestyle.</title>
        <authorList>
            <person name="Aranda M."/>
            <person name="Li Y."/>
            <person name="Liew Y.J."/>
            <person name="Baumgarten S."/>
            <person name="Simakov O."/>
            <person name="Wilson M."/>
            <person name="Piel J."/>
            <person name="Ashoor H."/>
            <person name="Bougouffa S."/>
            <person name="Bajic V.B."/>
            <person name="Ryu T."/>
            <person name="Ravasi T."/>
            <person name="Bayer T."/>
            <person name="Micklem G."/>
            <person name="Kim H."/>
            <person name="Bhak J."/>
            <person name="Lajeunesse T.C."/>
            <person name="Voolstra C.R."/>
        </authorList>
    </citation>
    <scope>NUCLEOTIDE SEQUENCE [LARGE SCALE GENOMIC DNA]</scope>
    <source>
        <strain evidence="2 3">CCMP2467</strain>
    </source>
</reference>
<comment type="caution">
    <text evidence="2">The sequence shown here is derived from an EMBL/GenBank/DDBJ whole genome shotgun (WGS) entry which is preliminary data.</text>
</comment>
<feature type="region of interest" description="Disordered" evidence="1">
    <location>
        <begin position="1381"/>
        <end position="1408"/>
    </location>
</feature>
<dbReference type="Gene3D" id="2.130.10.30">
    <property type="entry name" value="Regulator of chromosome condensation 1/beta-lactamase-inhibitor protein II"/>
    <property type="match status" value="2"/>
</dbReference>
<dbReference type="InterPro" id="IPR051553">
    <property type="entry name" value="Ran_GTPase-activating"/>
</dbReference>
<dbReference type="PANTHER" id="PTHR45982:SF1">
    <property type="entry name" value="REGULATOR OF CHROMOSOME CONDENSATION"/>
    <property type="match status" value="1"/>
</dbReference>
<dbReference type="EMBL" id="LSRX01000156">
    <property type="protein sequence ID" value="OLQ06604.1"/>
    <property type="molecule type" value="Genomic_DNA"/>
</dbReference>
<gene>
    <name evidence="2" type="primary">HERC1</name>
    <name evidence="2" type="ORF">AK812_SmicGene10063</name>
</gene>